<evidence type="ECO:0008006" key="4">
    <source>
        <dbReference type="Google" id="ProtNLM"/>
    </source>
</evidence>
<feature type="region of interest" description="Disordered" evidence="1">
    <location>
        <begin position="1"/>
        <end position="57"/>
    </location>
</feature>
<keyword evidence="3" id="KW-1185">Reference proteome</keyword>
<dbReference type="Proteomes" id="UP000012073">
    <property type="component" value="Unassembled WGS sequence"/>
</dbReference>
<name>R7Q4N4_CHOCR</name>
<reference evidence="3" key="1">
    <citation type="journal article" date="2013" name="Proc. Natl. Acad. Sci. U.S.A.">
        <title>Genome structure and metabolic features in the red seaweed Chondrus crispus shed light on evolution of the Archaeplastida.</title>
        <authorList>
            <person name="Collen J."/>
            <person name="Porcel B."/>
            <person name="Carre W."/>
            <person name="Ball S.G."/>
            <person name="Chaparro C."/>
            <person name="Tonon T."/>
            <person name="Barbeyron T."/>
            <person name="Michel G."/>
            <person name="Noel B."/>
            <person name="Valentin K."/>
            <person name="Elias M."/>
            <person name="Artiguenave F."/>
            <person name="Arun A."/>
            <person name="Aury J.M."/>
            <person name="Barbosa-Neto J.F."/>
            <person name="Bothwell J.H."/>
            <person name="Bouget F.Y."/>
            <person name="Brillet L."/>
            <person name="Cabello-Hurtado F."/>
            <person name="Capella-Gutierrez S."/>
            <person name="Charrier B."/>
            <person name="Cladiere L."/>
            <person name="Cock J.M."/>
            <person name="Coelho S.M."/>
            <person name="Colleoni C."/>
            <person name="Czjzek M."/>
            <person name="Da Silva C."/>
            <person name="Delage L."/>
            <person name="Denoeud F."/>
            <person name="Deschamps P."/>
            <person name="Dittami S.M."/>
            <person name="Gabaldon T."/>
            <person name="Gachon C.M."/>
            <person name="Groisillier A."/>
            <person name="Herve C."/>
            <person name="Jabbari K."/>
            <person name="Katinka M."/>
            <person name="Kloareg B."/>
            <person name="Kowalczyk N."/>
            <person name="Labadie K."/>
            <person name="Leblanc C."/>
            <person name="Lopez P.J."/>
            <person name="McLachlan D.H."/>
            <person name="Meslet-Cladiere L."/>
            <person name="Moustafa A."/>
            <person name="Nehr Z."/>
            <person name="Nyvall Collen P."/>
            <person name="Panaud O."/>
            <person name="Partensky F."/>
            <person name="Poulain J."/>
            <person name="Rensing S.A."/>
            <person name="Rousvoal S."/>
            <person name="Samson G."/>
            <person name="Symeonidi A."/>
            <person name="Weissenbach J."/>
            <person name="Zambounis A."/>
            <person name="Wincker P."/>
            <person name="Boyen C."/>
        </authorList>
    </citation>
    <scope>NUCLEOTIDE SEQUENCE [LARGE SCALE GENOMIC DNA]</scope>
    <source>
        <strain evidence="3">cv. Stackhouse</strain>
    </source>
</reference>
<accession>R7Q4N4</accession>
<protein>
    <recommendedName>
        <fullName evidence="4">rRNA-processing protein FYV7</fullName>
    </recommendedName>
</protein>
<sequence length="106" mass="12813">MNDEIQPAQKQEPEEKSIPSVVVEKRKPKKYLPFTKQMKQAEQARKERQKNEKEREIKIKTRENRLKLSKKERRKRSKLYRKVTTKGQPLLKHKLDMMLSQIQGEQ</sequence>
<dbReference type="KEGG" id="ccp:CHC_T00001447001"/>
<evidence type="ECO:0000256" key="1">
    <source>
        <dbReference type="SAM" id="MobiDB-lite"/>
    </source>
</evidence>
<dbReference type="Pfam" id="PF08524">
    <property type="entry name" value="rRNA_processing"/>
    <property type="match status" value="1"/>
</dbReference>
<proteinExistence type="predicted"/>
<dbReference type="EMBL" id="HG001592">
    <property type="protein sequence ID" value="CDF32833.1"/>
    <property type="molecule type" value="Genomic_DNA"/>
</dbReference>
<dbReference type="InterPro" id="IPR013730">
    <property type="entry name" value="Fyv7/TAP26"/>
</dbReference>
<gene>
    <name evidence="2" type="ORF">CHC_T00001447001</name>
</gene>
<evidence type="ECO:0000313" key="2">
    <source>
        <dbReference type="EMBL" id="CDF32833.1"/>
    </source>
</evidence>
<feature type="compositionally biased region" description="Basic and acidic residues" evidence="1">
    <location>
        <begin position="42"/>
        <end position="57"/>
    </location>
</feature>
<dbReference type="RefSeq" id="XP_005712634.1">
    <property type="nucleotide sequence ID" value="XM_005712577.1"/>
</dbReference>
<evidence type="ECO:0000313" key="3">
    <source>
        <dbReference type="Proteomes" id="UP000012073"/>
    </source>
</evidence>
<dbReference type="GeneID" id="17320350"/>
<dbReference type="AlphaFoldDB" id="R7Q4N4"/>
<dbReference type="Gramene" id="CDF32833">
    <property type="protein sequence ID" value="CDF32833"/>
    <property type="gene ID" value="CHC_T00001447001"/>
</dbReference>
<organism evidence="2 3">
    <name type="scientific">Chondrus crispus</name>
    <name type="common">Carrageen Irish moss</name>
    <name type="synonym">Polymorpha crispa</name>
    <dbReference type="NCBI Taxonomy" id="2769"/>
    <lineage>
        <taxon>Eukaryota</taxon>
        <taxon>Rhodophyta</taxon>
        <taxon>Florideophyceae</taxon>
        <taxon>Rhodymeniophycidae</taxon>
        <taxon>Gigartinales</taxon>
        <taxon>Gigartinaceae</taxon>
        <taxon>Chondrus</taxon>
    </lineage>
</organism>